<feature type="region of interest" description="Disordered" evidence="1">
    <location>
        <begin position="27"/>
        <end position="62"/>
    </location>
</feature>
<dbReference type="Proteomes" id="UP000198211">
    <property type="component" value="Unassembled WGS sequence"/>
</dbReference>
<feature type="compositionally biased region" description="Polar residues" evidence="1">
    <location>
        <begin position="47"/>
        <end position="61"/>
    </location>
</feature>
<evidence type="ECO:0000256" key="1">
    <source>
        <dbReference type="SAM" id="MobiDB-lite"/>
    </source>
</evidence>
<evidence type="ECO:0000313" key="3">
    <source>
        <dbReference type="Proteomes" id="UP000198211"/>
    </source>
</evidence>
<accession>A0A225WBL7</accession>
<feature type="compositionally biased region" description="Basic residues" evidence="1">
    <location>
        <begin position="29"/>
        <end position="38"/>
    </location>
</feature>
<protein>
    <submittedName>
        <fullName evidence="2">Uncharacterized protein</fullName>
    </submittedName>
</protein>
<dbReference type="EMBL" id="NBNE01001223">
    <property type="protein sequence ID" value="OWZ14962.1"/>
    <property type="molecule type" value="Genomic_DNA"/>
</dbReference>
<evidence type="ECO:0000313" key="2">
    <source>
        <dbReference type="EMBL" id="OWZ14962.1"/>
    </source>
</evidence>
<comment type="caution">
    <text evidence="2">The sequence shown here is derived from an EMBL/GenBank/DDBJ whole genome shotgun (WGS) entry which is preliminary data.</text>
</comment>
<reference evidence="3" key="1">
    <citation type="submission" date="2017-03" db="EMBL/GenBank/DDBJ databases">
        <title>Phytopthora megakarya and P. palmivora, two closely related causual agents of cacao black pod achieved similar genome size and gene model numbers by different mechanisms.</title>
        <authorList>
            <person name="Ali S."/>
            <person name="Shao J."/>
            <person name="Larry D.J."/>
            <person name="Kronmiller B."/>
            <person name="Shen D."/>
            <person name="Strem M.D."/>
            <person name="Melnick R.L."/>
            <person name="Guiltinan M.J."/>
            <person name="Tyler B.M."/>
            <person name="Meinhardt L.W."/>
            <person name="Bailey B.A."/>
        </authorList>
    </citation>
    <scope>NUCLEOTIDE SEQUENCE [LARGE SCALE GENOMIC DNA]</scope>
    <source>
        <strain evidence="3">zdho120</strain>
    </source>
</reference>
<keyword evidence="3" id="KW-1185">Reference proteome</keyword>
<proteinExistence type="predicted"/>
<organism evidence="2 3">
    <name type="scientific">Phytophthora megakarya</name>
    <dbReference type="NCBI Taxonomy" id="4795"/>
    <lineage>
        <taxon>Eukaryota</taxon>
        <taxon>Sar</taxon>
        <taxon>Stramenopiles</taxon>
        <taxon>Oomycota</taxon>
        <taxon>Peronosporomycetes</taxon>
        <taxon>Peronosporales</taxon>
        <taxon>Peronosporaceae</taxon>
        <taxon>Phytophthora</taxon>
    </lineage>
</organism>
<gene>
    <name evidence="2" type="ORF">PHMEG_00011479</name>
</gene>
<dbReference type="AlphaFoldDB" id="A0A225WBL7"/>
<sequence length="116" mass="13027">MGFCRYIIGSKMIIGRSTYTGVTSSIRLKDHRVRKPRKPQTDEDDSSCQQQGTMTSNQVTSPPAEVLDFSIVTSCSCQMRHIKPAWTNCTPKELPVFRDPTGLHAFSNPRGHDSLR</sequence>
<name>A0A225WBL7_9STRA</name>